<sequence>MTNRYARVLLCIACAVLLMSCQPKEKREADKNIYPLTGLEADGNVQQRPLAVVVNNHPKARPQSGLSKADIVIEALSEGPITRFLAIYQSEMPEAAGPVRSAREYFIDLALGFDGLLVHHGWSPGAKNRLKSGDSDHINGMDYDGSLFWRTDFREAPHNSYTSFKNIKKAADDKGYSMKARTEPYTFQTARAASSGTPYSARLDYGTKNVTNNVEYGYDKKAGGYVRTSDGMLTTDLETEEPVVLQNILIVEAEHQVKDTDGRRDIDLRSGGQGLLLQNGEVRQVDWKNEDGRIIPVKDGKTVPFVPGKTWINIIPDLSKVSISKGEGV</sequence>
<dbReference type="Proteomes" id="UP000196877">
    <property type="component" value="Chromosome"/>
</dbReference>
<dbReference type="InterPro" id="IPR023158">
    <property type="entry name" value="YerB-like_sf"/>
</dbReference>
<evidence type="ECO:0000313" key="4">
    <source>
        <dbReference type="Proteomes" id="UP000196877"/>
    </source>
</evidence>
<dbReference type="InterPro" id="IPR035328">
    <property type="entry name" value="DUF3048_C"/>
</dbReference>
<keyword evidence="4" id="KW-1185">Reference proteome</keyword>
<reference evidence="3 4" key="1">
    <citation type="submission" date="2017-06" db="EMBL/GenBank/DDBJ databases">
        <title>Genome sequence of Bacillus sonorensis strain SRCM101395.</title>
        <authorList>
            <person name="Cho S.H."/>
        </authorList>
    </citation>
    <scope>NUCLEOTIDE SEQUENCE [LARGE SCALE GENOMIC DNA]</scope>
    <source>
        <strain evidence="3 4">SRCM101395</strain>
    </source>
</reference>
<proteinExistence type="predicted"/>
<dbReference type="RefSeq" id="WP_006637342.1">
    <property type="nucleotide sequence ID" value="NZ_CABJEH010000007.1"/>
</dbReference>
<feature type="domain" description="DUF3048" evidence="2">
    <location>
        <begin position="212"/>
        <end position="312"/>
    </location>
</feature>
<evidence type="ECO:0000259" key="1">
    <source>
        <dbReference type="Pfam" id="PF11258"/>
    </source>
</evidence>
<dbReference type="Pfam" id="PF11258">
    <property type="entry name" value="DUF3048"/>
    <property type="match status" value="1"/>
</dbReference>
<accession>A0ABN5A9J8</accession>
<evidence type="ECO:0000259" key="2">
    <source>
        <dbReference type="Pfam" id="PF17479"/>
    </source>
</evidence>
<gene>
    <name evidence="3" type="ORF">S101395_00904</name>
</gene>
<keyword evidence="3" id="KW-0449">Lipoprotein</keyword>
<feature type="domain" description="DUF3048" evidence="1">
    <location>
        <begin position="36"/>
        <end position="177"/>
    </location>
</feature>
<protein>
    <submittedName>
        <fullName evidence="3">Lipoprotein YerB</fullName>
    </submittedName>
</protein>
<organism evidence="3 4">
    <name type="scientific">Bacillus sonorensis</name>
    <dbReference type="NCBI Taxonomy" id="119858"/>
    <lineage>
        <taxon>Bacteria</taxon>
        <taxon>Bacillati</taxon>
        <taxon>Bacillota</taxon>
        <taxon>Bacilli</taxon>
        <taxon>Bacillales</taxon>
        <taxon>Bacillaceae</taxon>
        <taxon>Bacillus</taxon>
    </lineage>
</organism>
<dbReference type="SUPFAM" id="SSF159774">
    <property type="entry name" value="YerB-like"/>
    <property type="match status" value="1"/>
</dbReference>
<dbReference type="PROSITE" id="PS51257">
    <property type="entry name" value="PROKAR_LIPOPROTEIN"/>
    <property type="match status" value="1"/>
</dbReference>
<dbReference type="Gene3D" id="3.50.90.10">
    <property type="entry name" value="YerB-like"/>
    <property type="match status" value="1"/>
</dbReference>
<dbReference type="InterPro" id="IPR021416">
    <property type="entry name" value="DUF3048_N"/>
</dbReference>
<dbReference type="Pfam" id="PF17479">
    <property type="entry name" value="DUF3048_C"/>
    <property type="match status" value="1"/>
</dbReference>
<dbReference type="EMBL" id="CP021920">
    <property type="protein sequence ID" value="ASB87458.1"/>
    <property type="molecule type" value="Genomic_DNA"/>
</dbReference>
<evidence type="ECO:0000313" key="3">
    <source>
        <dbReference type="EMBL" id="ASB87458.1"/>
    </source>
</evidence>
<dbReference type="GeneID" id="92851847"/>
<name>A0ABN5A9J8_9BACI</name>